<dbReference type="Proteomes" id="UP000013034">
    <property type="component" value="Unassembled WGS sequence"/>
</dbReference>
<gene>
    <name evidence="1" type="ORF">F993_00759</name>
</gene>
<name>A0ABP2TQC4_9GAMM</name>
<accession>A0ABP2TQC4</accession>
<evidence type="ECO:0000313" key="1">
    <source>
        <dbReference type="EMBL" id="ENU24515.1"/>
    </source>
</evidence>
<dbReference type="EMBL" id="APOI01000008">
    <property type="protein sequence ID" value="ENU24515.1"/>
    <property type="molecule type" value="Genomic_DNA"/>
</dbReference>
<keyword evidence="2" id="KW-1185">Reference proteome</keyword>
<sequence length="372" mass="43827">MQNTEQQLTRFQKQSIALLYYFTSRPYLEMLLTKLEDLIQYTGGVIDLADQQYRDRVLLQEGWGMRDTSANWSTYAYPSLLDFRIGLIRIIEETKLDEYGWTPAYNTARMLGEFRPNWMSEEEESDFKMRFDELYKLCSYYDSCVKPPRSWTLYSLFEVIKELGVFDHKVPKLRVHTDIHINSEESIYRTGVYIPVGDQLGTPQFAWTYRDENGFEGGQLEECETLNALGKQLFSKFNEYTAWTPSEELRTFAIENIKKKKIDDDFGYVKFDYDTQLRLAPELIARNAFTGFDCSWYFVELVDGEFEDIGVEDVDMFATPDLKVIGGELCPRTGYWILSSQKEKRLYFTKGTLIPKYNKDWGEEYWVFDGEE</sequence>
<proteinExistence type="predicted"/>
<evidence type="ECO:0000313" key="2">
    <source>
        <dbReference type="Proteomes" id="UP000013034"/>
    </source>
</evidence>
<protein>
    <recommendedName>
        <fullName evidence="3">DUF3396 domain-containing protein</fullName>
    </recommendedName>
</protein>
<evidence type="ECO:0008006" key="3">
    <source>
        <dbReference type="Google" id="ProtNLM"/>
    </source>
</evidence>
<comment type="caution">
    <text evidence="1">The sequence shown here is derived from an EMBL/GenBank/DDBJ whole genome shotgun (WGS) entry which is preliminary data.</text>
</comment>
<reference evidence="1 2" key="1">
    <citation type="submission" date="2013-02" db="EMBL/GenBank/DDBJ databases">
        <title>The Genome Sequence of Acinetobacter sp. NIPH 809.</title>
        <authorList>
            <consortium name="The Broad Institute Genome Sequencing Platform"/>
            <consortium name="The Broad Institute Genome Sequencing Center for Infectious Disease"/>
            <person name="Cerqueira G."/>
            <person name="Feldgarden M."/>
            <person name="Courvalin P."/>
            <person name="Perichon B."/>
            <person name="Grillot-Courvalin C."/>
            <person name="Clermont D."/>
            <person name="Rocha E."/>
            <person name="Yoon E.-J."/>
            <person name="Nemec A."/>
            <person name="Walker B."/>
            <person name="Young S.K."/>
            <person name="Zeng Q."/>
            <person name="Gargeya S."/>
            <person name="Fitzgerald M."/>
            <person name="Haas B."/>
            <person name="Abouelleil A."/>
            <person name="Alvarado L."/>
            <person name="Arachchi H.M."/>
            <person name="Berlin A.M."/>
            <person name="Chapman S.B."/>
            <person name="Dewar J."/>
            <person name="Goldberg J."/>
            <person name="Griggs A."/>
            <person name="Gujja S."/>
            <person name="Hansen M."/>
            <person name="Howarth C."/>
            <person name="Imamovic A."/>
            <person name="Larimer J."/>
            <person name="McCowan C."/>
            <person name="Murphy C."/>
            <person name="Neiman D."/>
            <person name="Pearson M."/>
            <person name="Priest M."/>
            <person name="Roberts A."/>
            <person name="Saif S."/>
            <person name="Shea T."/>
            <person name="Sisk P."/>
            <person name="Sykes S."/>
            <person name="Wortman J."/>
            <person name="Nusbaum C."/>
            <person name="Birren B."/>
        </authorList>
    </citation>
    <scope>NUCLEOTIDE SEQUENCE [LARGE SCALE GENOMIC DNA]</scope>
    <source>
        <strain evidence="1 2">NIPH 809</strain>
    </source>
</reference>
<organism evidence="1 2">
    <name type="scientific">Acinetobacter proteolyticus</name>
    <dbReference type="NCBI Taxonomy" id="1776741"/>
    <lineage>
        <taxon>Bacteria</taxon>
        <taxon>Pseudomonadati</taxon>
        <taxon>Pseudomonadota</taxon>
        <taxon>Gammaproteobacteria</taxon>
        <taxon>Moraxellales</taxon>
        <taxon>Moraxellaceae</taxon>
        <taxon>Acinetobacter</taxon>
    </lineage>
</organism>
<dbReference type="RefSeq" id="WP_004652810.1">
    <property type="nucleotide sequence ID" value="NZ_KB849179.1"/>
</dbReference>